<dbReference type="KEGG" id="ssai:N0B31_21045"/>
<dbReference type="PANTHER" id="PTHR46268">
    <property type="entry name" value="STRESS RESPONSE PROTEIN NHAX"/>
    <property type="match status" value="1"/>
</dbReference>
<evidence type="ECO:0000259" key="2">
    <source>
        <dbReference type="Pfam" id="PF00582"/>
    </source>
</evidence>
<evidence type="ECO:0000256" key="1">
    <source>
        <dbReference type="ARBA" id="ARBA00008791"/>
    </source>
</evidence>
<dbReference type="PANTHER" id="PTHR46268:SF6">
    <property type="entry name" value="UNIVERSAL STRESS PROTEIN UP12"/>
    <property type="match status" value="1"/>
</dbReference>
<gene>
    <name evidence="3" type="ORF">N0B31_21045</name>
</gene>
<feature type="domain" description="UspA" evidence="2">
    <location>
        <begin position="3"/>
        <end position="130"/>
    </location>
</feature>
<dbReference type="EMBL" id="CP104003">
    <property type="protein sequence ID" value="UWM54597.1"/>
    <property type="molecule type" value="Genomic_DNA"/>
</dbReference>
<dbReference type="PRINTS" id="PR01438">
    <property type="entry name" value="UNVRSLSTRESS"/>
</dbReference>
<dbReference type="InterPro" id="IPR014729">
    <property type="entry name" value="Rossmann-like_a/b/a_fold"/>
</dbReference>
<name>A0A9E7R2U3_9EURY</name>
<dbReference type="CDD" id="cd00293">
    <property type="entry name" value="USP-like"/>
    <property type="match status" value="1"/>
</dbReference>
<evidence type="ECO:0000313" key="4">
    <source>
        <dbReference type="Proteomes" id="UP001057580"/>
    </source>
</evidence>
<dbReference type="SUPFAM" id="SSF52402">
    <property type="entry name" value="Adenine nucleotide alpha hydrolases-like"/>
    <property type="match status" value="1"/>
</dbReference>
<comment type="similarity">
    <text evidence="1">Belongs to the universal stress protein A family.</text>
</comment>
<sequence length="132" mass="13802">MYPVLVAVDRSETRARHQAEFVAGLPNATSEVEATVLYVFPHQDYSGAPQHAFEEIEAAVAAADTLEAAGVPVNRVAEGGEVASTILEHAAEVDAEMIVLGGRKRSGVAKVLMGSTAMDVLVSAERPVTVTG</sequence>
<accession>A0A9E7R2U3</accession>
<dbReference type="Pfam" id="PF00582">
    <property type="entry name" value="Usp"/>
    <property type="match status" value="1"/>
</dbReference>
<dbReference type="GeneID" id="74944965"/>
<dbReference type="Proteomes" id="UP001057580">
    <property type="component" value="Chromosome"/>
</dbReference>
<dbReference type="InterPro" id="IPR006015">
    <property type="entry name" value="Universal_stress_UspA"/>
</dbReference>
<dbReference type="Gene3D" id="3.40.50.620">
    <property type="entry name" value="HUPs"/>
    <property type="match status" value="1"/>
</dbReference>
<proteinExistence type="inferred from homology"/>
<organism evidence="3 4">
    <name type="scientific">Salinirubellus salinus</name>
    <dbReference type="NCBI Taxonomy" id="1364945"/>
    <lineage>
        <taxon>Archaea</taxon>
        <taxon>Methanobacteriati</taxon>
        <taxon>Methanobacteriota</taxon>
        <taxon>Stenosarchaea group</taxon>
        <taxon>Halobacteria</taxon>
        <taxon>Halobacteriales</taxon>
        <taxon>Natronomonadaceae</taxon>
        <taxon>Salinirubellus</taxon>
    </lineage>
</organism>
<keyword evidence="4" id="KW-1185">Reference proteome</keyword>
<reference evidence="3" key="1">
    <citation type="submission" date="2022-09" db="EMBL/GenBank/DDBJ databases">
        <title>Diverse halophilic archaea isolated from saline environments.</title>
        <authorList>
            <person name="Cui H.-L."/>
        </authorList>
    </citation>
    <scope>NUCLEOTIDE SEQUENCE</scope>
    <source>
        <strain evidence="3">ZS-35-S2</strain>
    </source>
</reference>
<protein>
    <submittedName>
        <fullName evidence="3">Universal stress protein</fullName>
    </submittedName>
</protein>
<dbReference type="AlphaFoldDB" id="A0A9E7R2U3"/>
<dbReference type="RefSeq" id="WP_260593617.1">
    <property type="nucleotide sequence ID" value="NZ_CP104003.1"/>
</dbReference>
<dbReference type="InterPro" id="IPR006016">
    <property type="entry name" value="UspA"/>
</dbReference>
<evidence type="ECO:0000313" key="3">
    <source>
        <dbReference type="EMBL" id="UWM54597.1"/>
    </source>
</evidence>